<keyword evidence="3" id="KW-0378">Hydrolase</keyword>
<organism evidence="5 6">
    <name type="scientific">Gemmata palustris</name>
    <dbReference type="NCBI Taxonomy" id="2822762"/>
    <lineage>
        <taxon>Bacteria</taxon>
        <taxon>Pseudomonadati</taxon>
        <taxon>Planctomycetota</taxon>
        <taxon>Planctomycetia</taxon>
        <taxon>Gemmatales</taxon>
        <taxon>Gemmataceae</taxon>
        <taxon>Gemmata</taxon>
    </lineage>
</organism>
<evidence type="ECO:0000259" key="4">
    <source>
        <dbReference type="Pfam" id="PF04586"/>
    </source>
</evidence>
<comment type="caution">
    <text evidence="5">The sequence shown here is derived from an EMBL/GenBank/DDBJ whole genome shotgun (WGS) entry which is preliminary data.</text>
</comment>
<evidence type="ECO:0000256" key="1">
    <source>
        <dbReference type="ARBA" id="ARBA00022612"/>
    </source>
</evidence>
<proteinExistence type="predicted"/>
<dbReference type="GO" id="GO:0006508">
    <property type="term" value="P:proteolysis"/>
    <property type="evidence" value="ECO:0007669"/>
    <property type="project" value="UniProtKB-KW"/>
</dbReference>
<dbReference type="GO" id="GO:0008233">
    <property type="term" value="F:peptidase activity"/>
    <property type="evidence" value="ECO:0007669"/>
    <property type="project" value="UniProtKB-KW"/>
</dbReference>
<dbReference type="Proteomes" id="UP000676565">
    <property type="component" value="Unassembled WGS sequence"/>
</dbReference>
<accession>A0ABS5BML7</accession>
<evidence type="ECO:0000256" key="2">
    <source>
        <dbReference type="ARBA" id="ARBA00022670"/>
    </source>
</evidence>
<dbReference type="EMBL" id="JAGKQQ010000001">
    <property type="protein sequence ID" value="MBP3954915.1"/>
    <property type="molecule type" value="Genomic_DNA"/>
</dbReference>
<evidence type="ECO:0000256" key="3">
    <source>
        <dbReference type="ARBA" id="ARBA00022801"/>
    </source>
</evidence>
<dbReference type="NCBIfam" id="TIGR01543">
    <property type="entry name" value="proheadase_HK97"/>
    <property type="match status" value="1"/>
</dbReference>
<sequence length="186" mass="20921">MNQHQRRTEFELSDNRRITFYPVVWNQETTIFQRNGSYREMLLPGMFAASLADPRNEVVATVDHDPEKVLAKRTSGELLLTNDPHGVFASLWLPETPLGDAVLSGVKEGTIWGCSCGWEGGENSTTDSGVVQWRSGRLFDVCVVMTGQPAYAGTEVNLRTHTRVDALLARLRLVKFNISRLHTFNR</sequence>
<name>A0ABS5BML7_9BACT</name>
<protein>
    <submittedName>
        <fullName evidence="5">HK97 family phage prohead protease</fullName>
    </submittedName>
</protein>
<reference evidence="5 6" key="1">
    <citation type="submission" date="2021-04" db="EMBL/GenBank/DDBJ databases">
        <authorList>
            <person name="Ivanova A."/>
        </authorList>
    </citation>
    <scope>NUCLEOTIDE SEQUENCE [LARGE SCALE GENOMIC DNA]</scope>
    <source>
        <strain evidence="5 6">G18</strain>
    </source>
</reference>
<evidence type="ECO:0000313" key="5">
    <source>
        <dbReference type="EMBL" id="MBP3954915.1"/>
    </source>
</evidence>
<dbReference type="RefSeq" id="WP_210653023.1">
    <property type="nucleotide sequence ID" value="NZ_JAGKQQ010000001.1"/>
</dbReference>
<dbReference type="InterPro" id="IPR054613">
    <property type="entry name" value="Peptidase_S78_dom"/>
</dbReference>
<gene>
    <name evidence="5" type="ORF">J8F10_06425</name>
</gene>
<dbReference type="InterPro" id="IPR006433">
    <property type="entry name" value="Prohead_protease"/>
</dbReference>
<keyword evidence="2 5" id="KW-0645">Protease</keyword>
<keyword evidence="1" id="KW-1188">Viral release from host cell</keyword>
<keyword evidence="6" id="KW-1185">Reference proteome</keyword>
<feature type="domain" description="Prohead serine protease" evidence="4">
    <location>
        <begin position="13"/>
        <end position="160"/>
    </location>
</feature>
<dbReference type="Pfam" id="PF04586">
    <property type="entry name" value="Peptidase_S78"/>
    <property type="match status" value="1"/>
</dbReference>
<evidence type="ECO:0000313" key="6">
    <source>
        <dbReference type="Proteomes" id="UP000676565"/>
    </source>
</evidence>